<dbReference type="InterPro" id="IPR001841">
    <property type="entry name" value="Znf_RING"/>
</dbReference>
<dbReference type="GO" id="GO:0008270">
    <property type="term" value="F:zinc ion binding"/>
    <property type="evidence" value="ECO:0007669"/>
    <property type="project" value="UniProtKB-KW"/>
</dbReference>
<feature type="domain" description="RING-type" evidence="3">
    <location>
        <begin position="177"/>
        <end position="213"/>
    </location>
</feature>
<keyword evidence="5" id="KW-1185">Reference proteome</keyword>
<reference evidence="5" key="2">
    <citation type="submission" date="2015-01" db="EMBL/GenBank/DDBJ databases">
        <title>Evolutionary Origins and Diversification of the Mycorrhizal Mutualists.</title>
        <authorList>
            <consortium name="DOE Joint Genome Institute"/>
            <consortium name="Mycorrhizal Genomics Consortium"/>
            <person name="Kohler A."/>
            <person name="Kuo A."/>
            <person name="Nagy L.G."/>
            <person name="Floudas D."/>
            <person name="Copeland A."/>
            <person name="Barry K.W."/>
            <person name="Cichocki N."/>
            <person name="Veneault-Fourrey C."/>
            <person name="LaButti K."/>
            <person name="Lindquist E.A."/>
            <person name="Lipzen A."/>
            <person name="Lundell T."/>
            <person name="Morin E."/>
            <person name="Murat C."/>
            <person name="Riley R."/>
            <person name="Ohm R."/>
            <person name="Sun H."/>
            <person name="Tunlid A."/>
            <person name="Henrissat B."/>
            <person name="Grigoriev I.V."/>
            <person name="Hibbett D.S."/>
            <person name="Martin F."/>
        </authorList>
    </citation>
    <scope>NUCLEOTIDE SEQUENCE [LARGE SCALE GENOMIC DNA]</scope>
    <source>
        <strain evidence="5">LaAM-08-1</strain>
    </source>
</reference>
<dbReference type="PROSITE" id="PS50053">
    <property type="entry name" value="UBIQUITIN_2"/>
    <property type="match status" value="1"/>
</dbReference>
<keyword evidence="1" id="KW-0862">Zinc</keyword>
<dbReference type="PANTHER" id="PTHR10666">
    <property type="entry name" value="UBIQUITIN"/>
    <property type="match status" value="1"/>
</dbReference>
<gene>
    <name evidence="4" type="ORF">K443DRAFT_109945</name>
</gene>
<dbReference type="Gene3D" id="3.30.40.10">
    <property type="entry name" value="Zinc/RING finger domain, C3HC4 (zinc finger)"/>
    <property type="match status" value="1"/>
</dbReference>
<feature type="domain" description="Ubiquitin-like" evidence="2">
    <location>
        <begin position="7"/>
        <end position="83"/>
    </location>
</feature>
<dbReference type="Gene3D" id="3.10.20.90">
    <property type="entry name" value="Phosphatidylinositol 3-kinase Catalytic Subunit, Chain A, domain 1"/>
    <property type="match status" value="1"/>
</dbReference>
<dbReference type="SUPFAM" id="SSF54236">
    <property type="entry name" value="Ubiquitin-like"/>
    <property type="match status" value="1"/>
</dbReference>
<dbReference type="PROSITE" id="PS50089">
    <property type="entry name" value="ZF_RING_2"/>
    <property type="match status" value="1"/>
</dbReference>
<dbReference type="SMART" id="SM00213">
    <property type="entry name" value="UBQ"/>
    <property type="match status" value="1"/>
</dbReference>
<proteinExistence type="predicted"/>
<dbReference type="SUPFAM" id="SSF57850">
    <property type="entry name" value="RING/U-box"/>
    <property type="match status" value="1"/>
</dbReference>
<dbReference type="InterPro" id="IPR050158">
    <property type="entry name" value="Ubiquitin_ubiquitin-like"/>
</dbReference>
<dbReference type="Pfam" id="PF00240">
    <property type="entry name" value="ubiquitin"/>
    <property type="match status" value="1"/>
</dbReference>
<dbReference type="EMBL" id="KN838781">
    <property type="protein sequence ID" value="KIJ94724.1"/>
    <property type="molecule type" value="Genomic_DNA"/>
</dbReference>
<evidence type="ECO:0000256" key="1">
    <source>
        <dbReference type="PROSITE-ProRule" id="PRU00175"/>
    </source>
</evidence>
<dbReference type="InterPro" id="IPR029071">
    <property type="entry name" value="Ubiquitin-like_domsf"/>
</dbReference>
<evidence type="ECO:0000259" key="3">
    <source>
        <dbReference type="PROSITE" id="PS50089"/>
    </source>
</evidence>
<accession>A0A0C9WJH9</accession>
<dbReference type="STRING" id="1095629.A0A0C9WJH9"/>
<dbReference type="OrthoDB" id="419317at2759"/>
<dbReference type="HOGENOM" id="CLU_987169_0_0_1"/>
<reference evidence="4 5" key="1">
    <citation type="submission" date="2014-04" db="EMBL/GenBank/DDBJ databases">
        <authorList>
            <consortium name="DOE Joint Genome Institute"/>
            <person name="Kuo A."/>
            <person name="Kohler A."/>
            <person name="Nagy L.G."/>
            <person name="Floudas D."/>
            <person name="Copeland A."/>
            <person name="Barry K.W."/>
            <person name="Cichocki N."/>
            <person name="Veneault-Fourrey C."/>
            <person name="LaButti K."/>
            <person name="Lindquist E.A."/>
            <person name="Lipzen A."/>
            <person name="Lundell T."/>
            <person name="Morin E."/>
            <person name="Murat C."/>
            <person name="Sun H."/>
            <person name="Tunlid A."/>
            <person name="Henrissat B."/>
            <person name="Grigoriev I.V."/>
            <person name="Hibbett D.S."/>
            <person name="Martin F."/>
            <person name="Nordberg H.P."/>
            <person name="Cantor M.N."/>
            <person name="Hua S.X."/>
        </authorList>
    </citation>
    <scope>NUCLEOTIDE SEQUENCE [LARGE SCALE GENOMIC DNA]</scope>
    <source>
        <strain evidence="4 5">LaAM-08-1</strain>
    </source>
</reference>
<dbReference type="InterPro" id="IPR013083">
    <property type="entry name" value="Znf_RING/FYVE/PHD"/>
</dbReference>
<keyword evidence="1" id="KW-0479">Metal-binding</keyword>
<dbReference type="AlphaFoldDB" id="A0A0C9WJH9"/>
<dbReference type="InterPro" id="IPR000626">
    <property type="entry name" value="Ubiquitin-like_dom"/>
</dbReference>
<dbReference type="PRINTS" id="PR00348">
    <property type="entry name" value="UBIQUITIN"/>
</dbReference>
<name>A0A0C9WJH9_9AGAR</name>
<keyword evidence="1" id="KW-0863">Zinc-finger</keyword>
<evidence type="ECO:0000259" key="2">
    <source>
        <dbReference type="PROSITE" id="PS50053"/>
    </source>
</evidence>
<dbReference type="InterPro" id="IPR019956">
    <property type="entry name" value="Ubiquitin_dom"/>
</dbReference>
<evidence type="ECO:0000313" key="5">
    <source>
        <dbReference type="Proteomes" id="UP000054477"/>
    </source>
</evidence>
<evidence type="ECO:0000313" key="4">
    <source>
        <dbReference type="EMBL" id="KIJ94724.1"/>
    </source>
</evidence>
<sequence>MPDSQIIKLFVKTLTGRRINVECKRDDSVDTVKGIIEAKEGHPPLSQRLIIAPGEELKDGWSLRHYKLDNESIVHLVLSFRNRADTSPLGQCSVEDRFSRTTNEDPLLPIAYHFRRGRRLNVTIIDAARFSLGVKPPVEIPKDVRVDNESLFPQSVDLPGPDILQTAGDTSVLNVYCASCSYELPTTRLEPCNHNICKRCFVSQAHGRCPSCQYPIQGHERLLANINCLGREGECKLEAGSLDDRLAKLRQNASRGTVVSFILRSHAVSPLHGAQKEGSGST</sequence>
<evidence type="ECO:0008006" key="6">
    <source>
        <dbReference type="Google" id="ProtNLM"/>
    </source>
</evidence>
<protein>
    <recommendedName>
        <fullName evidence="6">Ubiquitin-like domain-containing protein</fullName>
    </recommendedName>
</protein>
<organism evidence="4 5">
    <name type="scientific">Laccaria amethystina LaAM-08-1</name>
    <dbReference type="NCBI Taxonomy" id="1095629"/>
    <lineage>
        <taxon>Eukaryota</taxon>
        <taxon>Fungi</taxon>
        <taxon>Dikarya</taxon>
        <taxon>Basidiomycota</taxon>
        <taxon>Agaricomycotina</taxon>
        <taxon>Agaricomycetes</taxon>
        <taxon>Agaricomycetidae</taxon>
        <taxon>Agaricales</taxon>
        <taxon>Agaricineae</taxon>
        <taxon>Hydnangiaceae</taxon>
        <taxon>Laccaria</taxon>
    </lineage>
</organism>
<dbReference type="Proteomes" id="UP000054477">
    <property type="component" value="Unassembled WGS sequence"/>
</dbReference>